<feature type="transmembrane region" description="Helical" evidence="1">
    <location>
        <begin position="50"/>
        <end position="68"/>
    </location>
</feature>
<accession>A0AAW0A038</accession>
<proteinExistence type="predicted"/>
<keyword evidence="1" id="KW-1133">Transmembrane helix</keyword>
<keyword evidence="3" id="KW-1185">Reference proteome</keyword>
<dbReference type="EMBL" id="JAWWNJ010000095">
    <property type="protein sequence ID" value="KAK6996889.1"/>
    <property type="molecule type" value="Genomic_DNA"/>
</dbReference>
<sequence length="69" mass="7825">MPYACFPYVSPVRFLRLFGLIFLACFSVSANNHNIDIFPLTFPPTCTHTAAAFLLCIYLFALFFGTFFS</sequence>
<comment type="caution">
    <text evidence="2">The sequence shown here is derived from an EMBL/GenBank/DDBJ whole genome shotgun (WGS) entry which is preliminary data.</text>
</comment>
<evidence type="ECO:0000256" key="1">
    <source>
        <dbReference type="SAM" id="Phobius"/>
    </source>
</evidence>
<keyword evidence="1" id="KW-0472">Membrane</keyword>
<dbReference type="AlphaFoldDB" id="A0AAW0A038"/>
<evidence type="ECO:0000313" key="3">
    <source>
        <dbReference type="Proteomes" id="UP001362999"/>
    </source>
</evidence>
<keyword evidence="1" id="KW-0812">Transmembrane</keyword>
<gene>
    <name evidence="2" type="ORF">R3P38DRAFT_1947230</name>
</gene>
<reference evidence="2 3" key="1">
    <citation type="journal article" date="2024" name="J Genomics">
        <title>Draft genome sequencing and assembly of Favolaschia claudopus CIRM-BRFM 2984 isolated from oak limbs.</title>
        <authorList>
            <person name="Navarro D."/>
            <person name="Drula E."/>
            <person name="Chaduli D."/>
            <person name="Cazenave R."/>
            <person name="Ahrendt S."/>
            <person name="Wang J."/>
            <person name="Lipzen A."/>
            <person name="Daum C."/>
            <person name="Barry K."/>
            <person name="Grigoriev I.V."/>
            <person name="Favel A."/>
            <person name="Rosso M.N."/>
            <person name="Martin F."/>
        </authorList>
    </citation>
    <scope>NUCLEOTIDE SEQUENCE [LARGE SCALE GENOMIC DNA]</scope>
    <source>
        <strain evidence="2 3">CIRM-BRFM 2984</strain>
    </source>
</reference>
<evidence type="ECO:0000313" key="2">
    <source>
        <dbReference type="EMBL" id="KAK6996889.1"/>
    </source>
</evidence>
<organism evidence="2 3">
    <name type="scientific">Favolaschia claudopus</name>
    <dbReference type="NCBI Taxonomy" id="2862362"/>
    <lineage>
        <taxon>Eukaryota</taxon>
        <taxon>Fungi</taxon>
        <taxon>Dikarya</taxon>
        <taxon>Basidiomycota</taxon>
        <taxon>Agaricomycotina</taxon>
        <taxon>Agaricomycetes</taxon>
        <taxon>Agaricomycetidae</taxon>
        <taxon>Agaricales</taxon>
        <taxon>Marasmiineae</taxon>
        <taxon>Mycenaceae</taxon>
        <taxon>Favolaschia</taxon>
    </lineage>
</organism>
<name>A0AAW0A038_9AGAR</name>
<dbReference type="Proteomes" id="UP001362999">
    <property type="component" value="Unassembled WGS sequence"/>
</dbReference>
<protein>
    <submittedName>
        <fullName evidence="2">Uncharacterized protein</fullName>
    </submittedName>
</protein>
<feature type="transmembrane region" description="Helical" evidence="1">
    <location>
        <begin position="12"/>
        <end position="30"/>
    </location>
</feature>